<dbReference type="KEGG" id="elux:BTN50_1005"/>
<keyword evidence="2" id="KW-1185">Reference proteome</keyword>
<sequence>MASKKVWHLWEAGSMDKLHLAIDINMHAIIAAGLGLSNVIDGAVLPNLLKQTNQKSNEI</sequence>
<reference evidence="2" key="1">
    <citation type="submission" date="2017-04" db="EMBL/GenBank/DDBJ databases">
        <title>Genome evolution of the luminous symbionts of deep sea anglerfish.</title>
        <authorList>
            <person name="Hendry T.A."/>
        </authorList>
    </citation>
    <scope>NUCLEOTIDE SEQUENCE [LARGE SCALE GENOMIC DNA]</scope>
</reference>
<dbReference type="Proteomes" id="UP000218160">
    <property type="component" value="Chromosome 1"/>
</dbReference>
<dbReference type="AlphaFoldDB" id="A0A291B926"/>
<dbReference type="EMBL" id="CP020660">
    <property type="protein sequence ID" value="ATF09509.1"/>
    <property type="molecule type" value="Genomic_DNA"/>
</dbReference>
<evidence type="ECO:0000313" key="2">
    <source>
        <dbReference type="Proteomes" id="UP000218160"/>
    </source>
</evidence>
<accession>A0A291B926</accession>
<gene>
    <name evidence="1" type="ORF">BTN50_1005</name>
</gene>
<proteinExistence type="predicted"/>
<name>A0A291B926_9GAMM</name>
<protein>
    <recommendedName>
        <fullName evidence="3">Mobile element protein</fullName>
    </recommendedName>
</protein>
<organism evidence="1 2">
    <name type="scientific">Candidatus Enterovibrio altilux</name>
    <dbReference type="NCBI Taxonomy" id="1927128"/>
    <lineage>
        <taxon>Bacteria</taxon>
        <taxon>Pseudomonadati</taxon>
        <taxon>Pseudomonadota</taxon>
        <taxon>Gammaproteobacteria</taxon>
        <taxon>Vibrionales</taxon>
        <taxon>Vibrionaceae</taxon>
        <taxon>Enterovibrio</taxon>
    </lineage>
</organism>
<evidence type="ECO:0008006" key="3">
    <source>
        <dbReference type="Google" id="ProtNLM"/>
    </source>
</evidence>
<evidence type="ECO:0000313" key="1">
    <source>
        <dbReference type="EMBL" id="ATF09509.1"/>
    </source>
</evidence>